<dbReference type="Gene3D" id="3.40.50.150">
    <property type="entry name" value="Vaccinia Virus protein VP39"/>
    <property type="match status" value="1"/>
</dbReference>
<sequence>MTTVICPICKGQKFGKFSNRPSAKCLTCGSLERGRVIYMVLVKLGIPRAEDRILHFAPEKCFIDLFTKSHAEKYQAFDLFPERYKNSKTTVRRFDICEDLNSMPSDEWDFILHNHVLEHLFCSVKDVLHGLARILKPEGTMVFTIPIHKRQKTIENLDPFLSEIERKKTFGQKDHVRLFGYDVMYTIKESLGVNCFIPVTSLFEEEEFVKAGIPWQPENEPNGKSIFLYKKSGKF</sequence>
<dbReference type="CDD" id="cd02440">
    <property type="entry name" value="AdoMet_MTases"/>
    <property type="match status" value="1"/>
</dbReference>
<dbReference type="SUPFAM" id="SSF53335">
    <property type="entry name" value="S-adenosyl-L-methionine-dependent methyltransferases"/>
    <property type="match status" value="1"/>
</dbReference>
<dbReference type="GO" id="GO:0032259">
    <property type="term" value="P:methylation"/>
    <property type="evidence" value="ECO:0007669"/>
    <property type="project" value="UniProtKB-KW"/>
</dbReference>
<proteinExistence type="predicted"/>
<comment type="caution">
    <text evidence="2">The sequence shown here is derived from an EMBL/GenBank/DDBJ whole genome shotgun (WGS) entry which is preliminary data.</text>
</comment>
<evidence type="ECO:0000313" key="3">
    <source>
        <dbReference type="Proteomes" id="UP000017127"/>
    </source>
</evidence>
<dbReference type="OrthoDB" id="9768685at2"/>
<keyword evidence="2" id="KW-0489">Methyltransferase</keyword>
<keyword evidence="3" id="KW-1185">Reference proteome</keyword>
<gene>
    <name evidence="2" type="ORF">M595_5107</name>
</gene>
<accession>U7QAT8</accession>
<dbReference type="EMBL" id="AUZM01000073">
    <property type="protein sequence ID" value="ERT04949.1"/>
    <property type="molecule type" value="Genomic_DNA"/>
</dbReference>
<keyword evidence="2" id="KW-0808">Transferase</keyword>
<organism evidence="2 3">
    <name type="scientific">Lyngbya aestuarii BL J</name>
    <dbReference type="NCBI Taxonomy" id="1348334"/>
    <lineage>
        <taxon>Bacteria</taxon>
        <taxon>Bacillati</taxon>
        <taxon>Cyanobacteriota</taxon>
        <taxon>Cyanophyceae</taxon>
        <taxon>Oscillatoriophycideae</taxon>
        <taxon>Oscillatoriales</taxon>
        <taxon>Microcoleaceae</taxon>
        <taxon>Lyngbya</taxon>
    </lineage>
</organism>
<protein>
    <submittedName>
        <fullName evidence="2">Methyltransferase domain protein</fullName>
    </submittedName>
</protein>
<name>U7QAT8_9CYAN</name>
<evidence type="ECO:0000259" key="1">
    <source>
        <dbReference type="Pfam" id="PF08241"/>
    </source>
</evidence>
<evidence type="ECO:0000313" key="2">
    <source>
        <dbReference type="EMBL" id="ERT04949.1"/>
    </source>
</evidence>
<dbReference type="Proteomes" id="UP000017127">
    <property type="component" value="Unassembled WGS sequence"/>
</dbReference>
<dbReference type="RefSeq" id="WP_023068785.1">
    <property type="nucleotide sequence ID" value="NZ_AUZM01000073.1"/>
</dbReference>
<dbReference type="InterPro" id="IPR029063">
    <property type="entry name" value="SAM-dependent_MTases_sf"/>
</dbReference>
<dbReference type="AlphaFoldDB" id="U7QAT8"/>
<reference evidence="2 3" key="1">
    <citation type="journal article" date="2013" name="Front. Microbiol.">
        <title>Comparative genomic analyses of the cyanobacterium, Lyngbya aestuarii BL J, a powerful hydrogen producer.</title>
        <authorList>
            <person name="Kothari A."/>
            <person name="Vaughn M."/>
            <person name="Garcia-Pichel F."/>
        </authorList>
    </citation>
    <scope>NUCLEOTIDE SEQUENCE [LARGE SCALE GENOMIC DNA]</scope>
    <source>
        <strain evidence="2 3">BL J</strain>
    </source>
</reference>
<dbReference type="GO" id="GO:0008168">
    <property type="term" value="F:methyltransferase activity"/>
    <property type="evidence" value="ECO:0007669"/>
    <property type="project" value="UniProtKB-KW"/>
</dbReference>
<dbReference type="Pfam" id="PF08241">
    <property type="entry name" value="Methyltransf_11"/>
    <property type="match status" value="1"/>
</dbReference>
<dbReference type="InterPro" id="IPR013216">
    <property type="entry name" value="Methyltransf_11"/>
</dbReference>
<feature type="domain" description="Methyltransferase type 11" evidence="1">
    <location>
        <begin position="72"/>
        <end position="143"/>
    </location>
</feature>